<feature type="region of interest" description="Disordered" evidence="1">
    <location>
        <begin position="1"/>
        <end position="22"/>
    </location>
</feature>
<reference evidence="2 3" key="1">
    <citation type="journal article" date="2016" name="Mol. Biol. Evol.">
        <title>Comparative Genomics of Early-Diverging Mushroom-Forming Fungi Provides Insights into the Origins of Lignocellulose Decay Capabilities.</title>
        <authorList>
            <person name="Nagy L.G."/>
            <person name="Riley R."/>
            <person name="Tritt A."/>
            <person name="Adam C."/>
            <person name="Daum C."/>
            <person name="Floudas D."/>
            <person name="Sun H."/>
            <person name="Yadav J.S."/>
            <person name="Pangilinan J."/>
            <person name="Larsson K.H."/>
            <person name="Matsuura K."/>
            <person name="Barry K."/>
            <person name="Labutti K."/>
            <person name="Kuo R."/>
            <person name="Ohm R.A."/>
            <person name="Bhattacharya S.S."/>
            <person name="Shirouzu T."/>
            <person name="Yoshinaga Y."/>
            <person name="Martin F.M."/>
            <person name="Grigoriev I.V."/>
            <person name="Hibbett D.S."/>
        </authorList>
    </citation>
    <scope>NUCLEOTIDE SEQUENCE [LARGE SCALE GENOMIC DNA]</scope>
    <source>
        <strain evidence="2 3">L-15889</strain>
    </source>
</reference>
<accession>A0A165MNJ7</accession>
<evidence type="ECO:0000256" key="1">
    <source>
        <dbReference type="SAM" id="MobiDB-lite"/>
    </source>
</evidence>
<dbReference type="EMBL" id="KV429097">
    <property type="protein sequence ID" value="KZT65920.1"/>
    <property type="molecule type" value="Genomic_DNA"/>
</dbReference>
<dbReference type="Proteomes" id="UP000076727">
    <property type="component" value="Unassembled WGS sequence"/>
</dbReference>
<dbReference type="AlphaFoldDB" id="A0A165MNJ7"/>
<dbReference type="STRING" id="1314783.A0A165MNJ7"/>
<gene>
    <name evidence="2" type="ORF">DAEQUDRAFT_489299</name>
</gene>
<feature type="compositionally biased region" description="Pro residues" evidence="1">
    <location>
        <begin position="53"/>
        <end position="69"/>
    </location>
</feature>
<evidence type="ECO:0000313" key="2">
    <source>
        <dbReference type="EMBL" id="KZT65920.1"/>
    </source>
</evidence>
<organism evidence="2 3">
    <name type="scientific">Daedalea quercina L-15889</name>
    <dbReference type="NCBI Taxonomy" id="1314783"/>
    <lineage>
        <taxon>Eukaryota</taxon>
        <taxon>Fungi</taxon>
        <taxon>Dikarya</taxon>
        <taxon>Basidiomycota</taxon>
        <taxon>Agaricomycotina</taxon>
        <taxon>Agaricomycetes</taxon>
        <taxon>Polyporales</taxon>
        <taxon>Fomitopsis</taxon>
    </lineage>
</organism>
<sequence>MVHFDHPARPHSPPSPYQEQRPYRLLAADAYFSRGFWQTYHPPSPTGAADYPAAPPDHPRPLPVHPPGVVPSRPAHRLPPSASPAPPSPHDSPSASLDADRPVLDPSHARPPASLPLPPWYTARMQYFPPPPPPPPPAAAPPAPVHKVWILDCKSCGTFLTNRGMKNHAPRYARATHPLSISTRPSPRCRLPCRDLHSHLEIVRRSRRGPSGCPSDRRLRPAL</sequence>
<dbReference type="OrthoDB" id="2526683at2759"/>
<proteinExistence type="predicted"/>
<name>A0A165MNJ7_9APHY</name>
<feature type="compositionally biased region" description="Pro residues" evidence="1">
    <location>
        <begin position="81"/>
        <end position="90"/>
    </location>
</feature>
<evidence type="ECO:0000313" key="3">
    <source>
        <dbReference type="Proteomes" id="UP000076727"/>
    </source>
</evidence>
<keyword evidence="3" id="KW-1185">Reference proteome</keyword>
<protein>
    <submittedName>
        <fullName evidence="2">Uncharacterized protein</fullName>
    </submittedName>
</protein>
<feature type="region of interest" description="Disordered" evidence="1">
    <location>
        <begin position="42"/>
        <end position="115"/>
    </location>
</feature>